<keyword evidence="1" id="KW-0472">Membrane</keyword>
<sequence length="62" mass="7310">MCFSFLDILIYNVYSILILYINSYLDLESSTKRNNSRMNYPVRKKELSFPIHSSVLENLEAC</sequence>
<name>A0A0K2TG58_LEPSM</name>
<accession>A0A0K2TG58</accession>
<evidence type="ECO:0000256" key="1">
    <source>
        <dbReference type="SAM" id="Phobius"/>
    </source>
</evidence>
<feature type="non-terminal residue" evidence="2">
    <location>
        <position position="62"/>
    </location>
</feature>
<proteinExistence type="predicted"/>
<keyword evidence="1" id="KW-0812">Transmembrane</keyword>
<dbReference type="EMBL" id="HACA01007657">
    <property type="protein sequence ID" value="CDW25018.1"/>
    <property type="molecule type" value="Transcribed_RNA"/>
</dbReference>
<feature type="transmembrane region" description="Helical" evidence="1">
    <location>
        <begin position="6"/>
        <end position="25"/>
    </location>
</feature>
<evidence type="ECO:0000313" key="2">
    <source>
        <dbReference type="EMBL" id="CDW25018.1"/>
    </source>
</evidence>
<protein>
    <submittedName>
        <fullName evidence="2">Uncharacterized protein</fullName>
    </submittedName>
</protein>
<organism evidence="2">
    <name type="scientific">Lepeophtheirus salmonis</name>
    <name type="common">Salmon louse</name>
    <name type="synonym">Caligus salmonis</name>
    <dbReference type="NCBI Taxonomy" id="72036"/>
    <lineage>
        <taxon>Eukaryota</taxon>
        <taxon>Metazoa</taxon>
        <taxon>Ecdysozoa</taxon>
        <taxon>Arthropoda</taxon>
        <taxon>Crustacea</taxon>
        <taxon>Multicrustacea</taxon>
        <taxon>Hexanauplia</taxon>
        <taxon>Copepoda</taxon>
        <taxon>Siphonostomatoida</taxon>
        <taxon>Caligidae</taxon>
        <taxon>Lepeophtheirus</taxon>
    </lineage>
</organism>
<reference evidence="2" key="1">
    <citation type="submission" date="2014-05" db="EMBL/GenBank/DDBJ databases">
        <authorList>
            <person name="Chronopoulou M."/>
        </authorList>
    </citation>
    <scope>NUCLEOTIDE SEQUENCE</scope>
    <source>
        <tissue evidence="2">Whole organism</tissue>
    </source>
</reference>
<dbReference type="AlphaFoldDB" id="A0A0K2TG58"/>
<keyword evidence="1" id="KW-1133">Transmembrane helix</keyword>